<dbReference type="InterPro" id="IPR047951">
    <property type="entry name" value="Transpos_ISL3"/>
</dbReference>
<protein>
    <recommendedName>
        <fullName evidence="1">Transposase IS204/IS1001/IS1096/IS1165 zinc-finger domain-containing protein</fullName>
    </recommendedName>
</protein>
<evidence type="ECO:0000259" key="1">
    <source>
        <dbReference type="Pfam" id="PF14690"/>
    </source>
</evidence>
<dbReference type="PANTHER" id="PTHR33498">
    <property type="entry name" value="TRANSPOSASE FOR INSERTION SEQUENCE ELEMENT IS1557"/>
    <property type="match status" value="1"/>
</dbReference>
<accession>A0ABR5PCM5</accession>
<dbReference type="PANTHER" id="PTHR33498:SF1">
    <property type="entry name" value="TRANSPOSASE FOR INSERTION SEQUENCE ELEMENT IS1557"/>
    <property type="match status" value="1"/>
</dbReference>
<keyword evidence="3" id="KW-1185">Reference proteome</keyword>
<evidence type="ECO:0000313" key="3">
    <source>
        <dbReference type="Proteomes" id="UP000051977"/>
    </source>
</evidence>
<comment type="caution">
    <text evidence="2">The sequence shown here is derived from an EMBL/GenBank/DDBJ whole genome shotgun (WGS) entry which is preliminary data.</text>
</comment>
<organism evidence="2 3">
    <name type="scientific">Lentilactobacillus rapi DSM 19907 = JCM 15042</name>
    <dbReference type="NCBI Taxonomy" id="1423795"/>
    <lineage>
        <taxon>Bacteria</taxon>
        <taxon>Bacillati</taxon>
        <taxon>Bacillota</taxon>
        <taxon>Bacilli</taxon>
        <taxon>Lactobacillales</taxon>
        <taxon>Lactobacillaceae</taxon>
        <taxon>Lentilactobacillus</taxon>
    </lineage>
</organism>
<evidence type="ECO:0000313" key="2">
    <source>
        <dbReference type="EMBL" id="KRL16231.1"/>
    </source>
</evidence>
<gene>
    <name evidence="2" type="ORF">FD12_GL000711</name>
</gene>
<dbReference type="InterPro" id="IPR029261">
    <property type="entry name" value="Transposase_Znf"/>
</dbReference>
<sequence>MELITMEELIGQLDANLKVDNLQINHQTIEFWIHSKNSESPCPKCHQYSQKIHGHYIHTIQDLPIQGKTVYLHINVKRFQCTNPQCSVKTFGEYFKFSEPKAQKTKRLVDTIVDLSLDKSSLTAVYDFHQIGIKVKKSSLCNYQKKNSSN</sequence>
<proteinExistence type="predicted"/>
<feature type="domain" description="Transposase IS204/IS1001/IS1096/IS1165 zinc-finger" evidence="1">
    <location>
        <begin position="41"/>
        <end position="83"/>
    </location>
</feature>
<dbReference type="Pfam" id="PF14690">
    <property type="entry name" value="Zn_ribbon_ISL3"/>
    <property type="match status" value="1"/>
</dbReference>
<reference evidence="2 3" key="1">
    <citation type="journal article" date="2015" name="Genome Announc.">
        <title>Expanding the biotechnology potential of lactobacilli through comparative genomics of 213 strains and associated genera.</title>
        <authorList>
            <person name="Sun Z."/>
            <person name="Harris H.M."/>
            <person name="McCann A."/>
            <person name="Guo C."/>
            <person name="Argimon S."/>
            <person name="Zhang W."/>
            <person name="Yang X."/>
            <person name="Jeffery I.B."/>
            <person name="Cooney J.C."/>
            <person name="Kagawa T.F."/>
            <person name="Liu W."/>
            <person name="Song Y."/>
            <person name="Salvetti E."/>
            <person name="Wrobel A."/>
            <person name="Rasinkangas P."/>
            <person name="Parkhill J."/>
            <person name="Rea M.C."/>
            <person name="O'Sullivan O."/>
            <person name="Ritari J."/>
            <person name="Douillard F.P."/>
            <person name="Paul Ross R."/>
            <person name="Yang R."/>
            <person name="Briner A.E."/>
            <person name="Felis G.E."/>
            <person name="de Vos W.M."/>
            <person name="Barrangou R."/>
            <person name="Klaenhammer T.R."/>
            <person name="Caufield P.W."/>
            <person name="Cui Y."/>
            <person name="Zhang H."/>
            <person name="O'Toole P.W."/>
        </authorList>
    </citation>
    <scope>NUCLEOTIDE SEQUENCE [LARGE SCALE GENOMIC DNA]</scope>
    <source>
        <strain evidence="2 3">DSM 19907</strain>
    </source>
</reference>
<dbReference type="Proteomes" id="UP000051977">
    <property type="component" value="Unassembled WGS sequence"/>
</dbReference>
<name>A0ABR5PCM5_9LACO</name>
<dbReference type="EMBL" id="AZEI01000076">
    <property type="protein sequence ID" value="KRL16231.1"/>
    <property type="molecule type" value="Genomic_DNA"/>
</dbReference>